<evidence type="ECO:0000256" key="1">
    <source>
        <dbReference type="SAM" id="MobiDB-lite"/>
    </source>
</evidence>
<sequence>GVAGARGRSFAPDLRPPSGERGVRDPRHGGPEVLPGHESLAHPPELPLRGVRVGPRHPLQARVGAEPV</sequence>
<protein>
    <submittedName>
        <fullName evidence="2">Uncharacterized protein</fullName>
    </submittedName>
</protein>
<feature type="compositionally biased region" description="Basic and acidic residues" evidence="1">
    <location>
        <begin position="21"/>
        <end position="30"/>
    </location>
</feature>
<proteinExistence type="predicted"/>
<feature type="non-terminal residue" evidence="2">
    <location>
        <position position="68"/>
    </location>
</feature>
<evidence type="ECO:0000313" key="2">
    <source>
        <dbReference type="EMBL" id="CAA9443628.1"/>
    </source>
</evidence>
<organism evidence="2">
    <name type="scientific">uncultured Rubrobacteraceae bacterium</name>
    <dbReference type="NCBI Taxonomy" id="349277"/>
    <lineage>
        <taxon>Bacteria</taxon>
        <taxon>Bacillati</taxon>
        <taxon>Actinomycetota</taxon>
        <taxon>Rubrobacteria</taxon>
        <taxon>Rubrobacterales</taxon>
        <taxon>Rubrobacteraceae</taxon>
        <taxon>environmental samples</taxon>
    </lineage>
</organism>
<accession>A0A6J4QHN2</accession>
<name>A0A6J4QHN2_9ACTN</name>
<feature type="region of interest" description="Disordered" evidence="1">
    <location>
        <begin position="1"/>
        <end position="68"/>
    </location>
</feature>
<dbReference type="AlphaFoldDB" id="A0A6J4QHN2"/>
<dbReference type="EMBL" id="CADCVH010000002">
    <property type="protein sequence ID" value="CAA9443628.1"/>
    <property type="molecule type" value="Genomic_DNA"/>
</dbReference>
<reference evidence="2" key="1">
    <citation type="submission" date="2020-02" db="EMBL/GenBank/DDBJ databases">
        <authorList>
            <person name="Meier V. D."/>
        </authorList>
    </citation>
    <scope>NUCLEOTIDE SEQUENCE</scope>
    <source>
        <strain evidence="2">AVDCRST_MAG02</strain>
    </source>
</reference>
<gene>
    <name evidence="2" type="ORF">AVDCRST_MAG02-14</name>
</gene>
<feature type="non-terminal residue" evidence="2">
    <location>
        <position position="1"/>
    </location>
</feature>